<accession>A0ABN7W2A7</accession>
<organism evidence="1 2">
    <name type="scientific">Gigaspora margarita</name>
    <dbReference type="NCBI Taxonomy" id="4874"/>
    <lineage>
        <taxon>Eukaryota</taxon>
        <taxon>Fungi</taxon>
        <taxon>Fungi incertae sedis</taxon>
        <taxon>Mucoromycota</taxon>
        <taxon>Glomeromycotina</taxon>
        <taxon>Glomeromycetes</taxon>
        <taxon>Diversisporales</taxon>
        <taxon>Gigasporaceae</taxon>
        <taxon>Gigaspora</taxon>
    </lineage>
</organism>
<evidence type="ECO:0000313" key="2">
    <source>
        <dbReference type="Proteomes" id="UP000789901"/>
    </source>
</evidence>
<protein>
    <submittedName>
        <fullName evidence="1">35212_t:CDS:1</fullName>
    </submittedName>
</protein>
<comment type="caution">
    <text evidence="1">The sequence shown here is derived from an EMBL/GenBank/DDBJ whole genome shotgun (WGS) entry which is preliminary data.</text>
</comment>
<evidence type="ECO:0000313" key="1">
    <source>
        <dbReference type="EMBL" id="CAG8813255.1"/>
    </source>
</evidence>
<dbReference type="Proteomes" id="UP000789901">
    <property type="component" value="Unassembled WGS sequence"/>
</dbReference>
<name>A0ABN7W2A7_GIGMA</name>
<dbReference type="EMBL" id="CAJVQB010028907">
    <property type="protein sequence ID" value="CAG8813255.1"/>
    <property type="molecule type" value="Genomic_DNA"/>
</dbReference>
<sequence length="78" mass="9060">SKEKSKYWLREKFNKAKISSNITNGWNIATDVRDSFDEDPMEAFFQKKLLSNRQLISISIGTKIREAHEIDLGISKRS</sequence>
<gene>
    <name evidence="1" type="ORF">GMARGA_LOCUS25739</name>
</gene>
<proteinExistence type="predicted"/>
<reference evidence="1 2" key="1">
    <citation type="submission" date="2021-06" db="EMBL/GenBank/DDBJ databases">
        <authorList>
            <person name="Kallberg Y."/>
            <person name="Tangrot J."/>
            <person name="Rosling A."/>
        </authorList>
    </citation>
    <scope>NUCLEOTIDE SEQUENCE [LARGE SCALE GENOMIC DNA]</scope>
    <source>
        <strain evidence="1 2">120-4 pot B 10/14</strain>
    </source>
</reference>
<feature type="non-terminal residue" evidence="1">
    <location>
        <position position="1"/>
    </location>
</feature>
<keyword evidence="2" id="KW-1185">Reference proteome</keyword>